<comment type="caution">
    <text evidence="2">The sequence shown here is derived from an EMBL/GenBank/DDBJ whole genome shotgun (WGS) entry which is preliminary data.</text>
</comment>
<feature type="region of interest" description="Disordered" evidence="1">
    <location>
        <begin position="41"/>
        <end position="68"/>
    </location>
</feature>
<gene>
    <name evidence="2" type="ORF">ABB29_01710</name>
</gene>
<protein>
    <recommendedName>
        <fullName evidence="4">KEOPS complex Pcc1-like subunit</fullName>
    </recommendedName>
</protein>
<accession>A0A0R0CZB3</accession>
<dbReference type="EMBL" id="LDJL01000002">
    <property type="protein sequence ID" value="KRG71518.1"/>
    <property type="molecule type" value="Genomic_DNA"/>
</dbReference>
<evidence type="ECO:0000313" key="2">
    <source>
        <dbReference type="EMBL" id="KRG71518.1"/>
    </source>
</evidence>
<reference evidence="2 3" key="1">
    <citation type="submission" date="2015-05" db="EMBL/GenBank/DDBJ databases">
        <title>Genome sequencing and analysis of members of genus Stenotrophomonas.</title>
        <authorList>
            <person name="Patil P.P."/>
            <person name="Midha S."/>
            <person name="Patil P.B."/>
        </authorList>
    </citation>
    <scope>NUCLEOTIDE SEQUENCE [LARGE SCALE GENOMIC DNA]</scope>
    <source>
        <strain evidence="2 3">DSM 21858</strain>
    </source>
</reference>
<dbReference type="Proteomes" id="UP000052052">
    <property type="component" value="Unassembled WGS sequence"/>
</dbReference>
<dbReference type="PATRIC" id="fig|344882.3.peg.1540"/>
<evidence type="ECO:0008006" key="4">
    <source>
        <dbReference type="Google" id="ProtNLM"/>
    </source>
</evidence>
<name>A0A0R0CZB3_9GAMM</name>
<evidence type="ECO:0000313" key="3">
    <source>
        <dbReference type="Proteomes" id="UP000052052"/>
    </source>
</evidence>
<keyword evidence="3" id="KW-1185">Reference proteome</keyword>
<dbReference type="RefSeq" id="WP_057656894.1">
    <property type="nucleotide sequence ID" value="NZ_LDJL01000002.1"/>
</dbReference>
<proteinExistence type="predicted"/>
<sequence length="97" mass="10492">MSLIRMRLTGSSDDANALITALHGLDDVDRAEEIADLMPHLDDADSSSAGLPDDIGPGTHLLEVDTTSDDADRRVREIARRTTENLGCALEFVDDDL</sequence>
<dbReference type="AlphaFoldDB" id="A0A0R0CZB3"/>
<evidence type="ECO:0000256" key="1">
    <source>
        <dbReference type="SAM" id="MobiDB-lite"/>
    </source>
</evidence>
<organism evidence="2 3">
    <name type="scientific">Pseudoxanthomonas dokdonensis</name>
    <dbReference type="NCBI Taxonomy" id="344882"/>
    <lineage>
        <taxon>Bacteria</taxon>
        <taxon>Pseudomonadati</taxon>
        <taxon>Pseudomonadota</taxon>
        <taxon>Gammaproteobacteria</taxon>
        <taxon>Lysobacterales</taxon>
        <taxon>Lysobacteraceae</taxon>
        <taxon>Pseudoxanthomonas</taxon>
    </lineage>
</organism>
<dbReference type="OrthoDB" id="6044454at2"/>